<dbReference type="OMA" id="LEFRMQS"/>
<gene>
    <name evidence="10" type="primary">LOC115962915</name>
</gene>
<dbReference type="EnsemblPlants" id="QL02p098778:mrna">
    <property type="protein sequence ID" value="QL02p098778:mrna"/>
    <property type="gene ID" value="QL02p098778"/>
</dbReference>
<dbReference type="GO" id="GO:0072583">
    <property type="term" value="P:clathrin-dependent endocytosis"/>
    <property type="evidence" value="ECO:0007669"/>
    <property type="project" value="InterPro"/>
</dbReference>
<evidence type="ECO:0000256" key="8">
    <source>
        <dbReference type="ARBA" id="ARBA00023329"/>
    </source>
</evidence>
<keyword evidence="7" id="KW-0168">Coated pit</keyword>
<dbReference type="InParanoid" id="A0A7N2L277"/>
<proteinExistence type="predicted"/>
<dbReference type="GO" id="GO:0000149">
    <property type="term" value="F:SNARE binding"/>
    <property type="evidence" value="ECO:0007669"/>
    <property type="project" value="TreeGrafter"/>
</dbReference>
<dbReference type="InterPro" id="IPR008942">
    <property type="entry name" value="ENTH_VHS"/>
</dbReference>
<dbReference type="Proteomes" id="UP000594261">
    <property type="component" value="Chromosome 2"/>
</dbReference>
<dbReference type="KEGG" id="qlo:115962915"/>
<dbReference type="PROSITE" id="PS50942">
    <property type="entry name" value="ENTH"/>
    <property type="match status" value="1"/>
</dbReference>
<dbReference type="Pfam" id="PF07651">
    <property type="entry name" value="ANTH"/>
    <property type="match status" value="1"/>
</dbReference>
<evidence type="ECO:0000256" key="5">
    <source>
        <dbReference type="ARBA" id="ARBA00023034"/>
    </source>
</evidence>
<dbReference type="GO" id="GO:0005905">
    <property type="term" value="C:clathrin-coated pit"/>
    <property type="evidence" value="ECO:0007669"/>
    <property type="project" value="UniProtKB-SubCell"/>
</dbReference>
<dbReference type="InterPro" id="IPR011417">
    <property type="entry name" value="ANTH_dom"/>
</dbReference>
<dbReference type="InterPro" id="IPR013809">
    <property type="entry name" value="ENTH"/>
</dbReference>
<comment type="subcellular location">
    <subcellularLocation>
        <location evidence="1">Cytoplasmic vesicle</location>
        <location evidence="1">Clathrin-coated vesicle</location>
    </subcellularLocation>
    <subcellularLocation>
        <location evidence="2">Golgi apparatus</location>
    </subcellularLocation>
    <subcellularLocation>
        <location evidence="3">Membrane</location>
        <location evidence="3">Clathrin-coated pit</location>
    </subcellularLocation>
</comment>
<dbReference type="SUPFAM" id="SSF48464">
    <property type="entry name" value="ENTH/VHS domain"/>
    <property type="match status" value="1"/>
</dbReference>
<dbReference type="GO" id="GO:0005794">
    <property type="term" value="C:Golgi apparatus"/>
    <property type="evidence" value="ECO:0007669"/>
    <property type="project" value="UniProtKB-SubCell"/>
</dbReference>
<evidence type="ECO:0000256" key="1">
    <source>
        <dbReference type="ARBA" id="ARBA00004132"/>
    </source>
</evidence>
<evidence type="ECO:0000256" key="2">
    <source>
        <dbReference type="ARBA" id="ARBA00004555"/>
    </source>
</evidence>
<dbReference type="GO" id="GO:0005545">
    <property type="term" value="F:1-phosphatidylinositol binding"/>
    <property type="evidence" value="ECO:0007669"/>
    <property type="project" value="InterPro"/>
</dbReference>
<evidence type="ECO:0000259" key="9">
    <source>
        <dbReference type="PROSITE" id="PS50942"/>
    </source>
</evidence>
<dbReference type="FunFam" id="1.20.58.150:FF:000005">
    <property type="entry name" value="putative clathrin assembly protein At2g25430"/>
    <property type="match status" value="1"/>
</dbReference>
<evidence type="ECO:0000256" key="6">
    <source>
        <dbReference type="ARBA" id="ARBA00023136"/>
    </source>
</evidence>
<dbReference type="SUPFAM" id="SSF89009">
    <property type="entry name" value="GAT-like domain"/>
    <property type="match status" value="1"/>
</dbReference>
<dbReference type="AlphaFoldDB" id="A0A7N2L277"/>
<evidence type="ECO:0000256" key="7">
    <source>
        <dbReference type="ARBA" id="ARBA00023176"/>
    </source>
</evidence>
<dbReference type="Gramene" id="QL02p098778:mrna">
    <property type="protein sequence ID" value="QL02p098778:mrna"/>
    <property type="gene ID" value="QL02p098778"/>
</dbReference>
<evidence type="ECO:0000313" key="10">
    <source>
        <dbReference type="EnsemblPlants" id="QL02p098778:mrna"/>
    </source>
</evidence>
<keyword evidence="6" id="KW-0472">Membrane</keyword>
<dbReference type="Gene3D" id="1.25.40.90">
    <property type="match status" value="1"/>
</dbReference>
<dbReference type="GO" id="GO:0030136">
    <property type="term" value="C:clathrin-coated vesicle"/>
    <property type="evidence" value="ECO:0007669"/>
    <property type="project" value="UniProtKB-SubCell"/>
</dbReference>
<dbReference type="RefSeq" id="XP_030937665.1">
    <property type="nucleotide sequence ID" value="XM_031081805.1"/>
</dbReference>
<dbReference type="InterPro" id="IPR048050">
    <property type="entry name" value="ANTH_N_plant"/>
</dbReference>
<organism evidence="10 11">
    <name type="scientific">Quercus lobata</name>
    <name type="common">Valley oak</name>
    <dbReference type="NCBI Taxonomy" id="97700"/>
    <lineage>
        <taxon>Eukaryota</taxon>
        <taxon>Viridiplantae</taxon>
        <taxon>Streptophyta</taxon>
        <taxon>Embryophyta</taxon>
        <taxon>Tracheophyta</taxon>
        <taxon>Spermatophyta</taxon>
        <taxon>Magnoliopsida</taxon>
        <taxon>eudicotyledons</taxon>
        <taxon>Gunneridae</taxon>
        <taxon>Pentapetalae</taxon>
        <taxon>rosids</taxon>
        <taxon>fabids</taxon>
        <taxon>Fagales</taxon>
        <taxon>Fagaceae</taxon>
        <taxon>Quercus</taxon>
    </lineage>
</organism>
<feature type="domain" description="ENTH" evidence="9">
    <location>
        <begin position="25"/>
        <end position="161"/>
    </location>
</feature>
<keyword evidence="4" id="KW-0254">Endocytosis</keyword>
<keyword evidence="5" id="KW-0333">Golgi apparatus</keyword>
<evidence type="ECO:0000313" key="11">
    <source>
        <dbReference type="Proteomes" id="UP000594261"/>
    </source>
</evidence>
<reference evidence="10" key="2">
    <citation type="submission" date="2021-01" db="UniProtKB">
        <authorList>
            <consortium name="EnsemblPlants"/>
        </authorList>
    </citation>
    <scope>IDENTIFICATION</scope>
</reference>
<evidence type="ECO:0000256" key="3">
    <source>
        <dbReference type="ARBA" id="ARBA00004600"/>
    </source>
</evidence>
<dbReference type="PANTHER" id="PTHR22951:SF12">
    <property type="entry name" value="OS05G0426100 PROTEIN"/>
    <property type="match status" value="1"/>
</dbReference>
<dbReference type="GO" id="GO:0032050">
    <property type="term" value="F:clathrin heavy chain binding"/>
    <property type="evidence" value="ECO:0007669"/>
    <property type="project" value="TreeGrafter"/>
</dbReference>
<dbReference type="SMART" id="SM00273">
    <property type="entry name" value="ENTH"/>
    <property type="match status" value="1"/>
</dbReference>
<dbReference type="FunFam" id="1.25.40.90:FF:000019">
    <property type="entry name" value="Clathrin coat assembly protein"/>
    <property type="match status" value="1"/>
</dbReference>
<name>A0A7N2L277_QUELO</name>
<dbReference type="OrthoDB" id="44015at2759"/>
<protein>
    <recommendedName>
        <fullName evidence="9">ENTH domain-containing protein</fullName>
    </recommendedName>
</protein>
<keyword evidence="11" id="KW-1185">Reference proteome</keyword>
<dbReference type="InterPro" id="IPR045192">
    <property type="entry name" value="AP180-like"/>
</dbReference>
<reference evidence="11" key="1">
    <citation type="journal article" date="2016" name="G3 (Bethesda)">
        <title>First Draft Assembly and Annotation of the Genome of a California Endemic Oak Quercus lobata Nee (Fagaceae).</title>
        <authorList>
            <person name="Sork V.L."/>
            <person name="Fitz-Gibbon S.T."/>
            <person name="Puiu D."/>
            <person name="Crepeau M."/>
            <person name="Gugger P.F."/>
            <person name="Sherman R."/>
            <person name="Stevens K."/>
            <person name="Langley C.H."/>
            <person name="Pellegrini M."/>
            <person name="Salzberg S.L."/>
        </authorList>
    </citation>
    <scope>NUCLEOTIDE SEQUENCE [LARGE SCALE GENOMIC DNA]</scope>
    <source>
        <strain evidence="11">cv. SW786</strain>
    </source>
</reference>
<evidence type="ECO:0000256" key="4">
    <source>
        <dbReference type="ARBA" id="ARBA00022583"/>
    </source>
</evidence>
<accession>A0A7N2L277</accession>
<dbReference type="GO" id="GO:0048268">
    <property type="term" value="P:clathrin coat assembly"/>
    <property type="evidence" value="ECO:0007669"/>
    <property type="project" value="InterPro"/>
</dbReference>
<dbReference type="RefSeq" id="XP_030937656.1">
    <property type="nucleotide sequence ID" value="XM_031081796.1"/>
</dbReference>
<keyword evidence="8" id="KW-0968">Cytoplasmic vesicle</keyword>
<dbReference type="GO" id="GO:0005546">
    <property type="term" value="F:phosphatidylinositol-4,5-bisphosphate binding"/>
    <property type="evidence" value="ECO:0007669"/>
    <property type="project" value="TreeGrafter"/>
</dbReference>
<dbReference type="InterPro" id="IPR014712">
    <property type="entry name" value="ANTH_dom_sf"/>
</dbReference>
<dbReference type="GO" id="GO:0006900">
    <property type="term" value="P:vesicle budding from membrane"/>
    <property type="evidence" value="ECO:0007669"/>
    <property type="project" value="TreeGrafter"/>
</dbReference>
<sequence length="584" mass="65372">MAPSTIRKAIGAVKDQTSISLAKVGSSNSLGDLEVAIVKATRHDEYPAEERHIREILSLTCYSRAYISSCVNTLSRRLSKTKNWIVALKTLMLIQRLLSDGDPAYEQEIFFSTRRGTRLLNLSDFRDITHSNSWDYSSFVRTYALYLDERLEFRMQSRRGKRSAFALEDDDEEASQHNQAPPRATPVREMKNELIFSRMQHLQQLLERLLACRPTGEAKNNRVVIVALYPIVKESFQIYYDITEIMGILVDRFMEQEVQDCVKIHEMFCRVGKQFDELDMFYAWSKSIGIARSSEYPELEKITRKKLEIMDEFIRDKSALAECKKSKPQQEEQKEVPVEENVEDMNAIKALPPPEGFVETSVVEEKKEVEPIKKEEKETKITQQEGDLLNLGEGTITSEEHADKLALALFDGGAQPTNQAPALAWEAFNDENADWESTLVQSASNLSGQKPSLPGGFDMLLLDGMYKQAETNAAIQGPGSGVTGSASSVALGSAGRPAMLALPAPASPEGSSAMTSSADPFAASLAVAPPPYVQMSDMEKKQRLLVDEQLMWQQYAKDGMQGQLGIAKMQQHNPYNMGGYTQSY</sequence>
<dbReference type="FunCoup" id="A0A7N2L277">
    <property type="interactions" value="1148"/>
</dbReference>
<dbReference type="Gene3D" id="1.20.58.150">
    <property type="entry name" value="ANTH domain"/>
    <property type="match status" value="1"/>
</dbReference>
<dbReference type="GeneID" id="115962915"/>
<dbReference type="CDD" id="cd16987">
    <property type="entry name" value="ANTH_N_AP180_plant"/>
    <property type="match status" value="1"/>
</dbReference>
<dbReference type="PANTHER" id="PTHR22951">
    <property type="entry name" value="CLATHRIN ASSEMBLY PROTEIN"/>
    <property type="match status" value="1"/>
</dbReference>